<dbReference type="PRINTS" id="PR00625">
    <property type="entry name" value="JDOMAIN"/>
</dbReference>
<dbReference type="CDD" id="cd06257">
    <property type="entry name" value="DnaJ"/>
    <property type="match status" value="1"/>
</dbReference>
<dbReference type="PANTHER" id="PTHR43908">
    <property type="entry name" value="AT29763P-RELATED"/>
    <property type="match status" value="1"/>
</dbReference>
<dbReference type="SUPFAM" id="SSF46565">
    <property type="entry name" value="Chaperone J-domain"/>
    <property type="match status" value="1"/>
</dbReference>
<sequence>MEYTPAQLKDVECIQKCKTPYEMLGVTKDTNVEDIGKAFRKLSLKIHPDKNKAPGSEEAFKALSNARTSLINMRELYEAANEQHPAPAPNADSTPGPAPAPEPTSAPGPDPAPGAAPAPEPASARSNSETEFSSEDLFNFLFRGNFPNQSAFGASPDPAFARYGFGTGLSTEEILRIWLLSNILNHECSSDIVRKMILLMALQNSSAPNINTLYTLLLFM</sequence>
<protein>
    <submittedName>
        <fullName evidence="3">DnaJ homolog subfamily B member 14</fullName>
    </submittedName>
</protein>
<dbReference type="PROSITE" id="PS50076">
    <property type="entry name" value="DNAJ_2"/>
    <property type="match status" value="1"/>
</dbReference>
<dbReference type="Gene3D" id="1.10.287.110">
    <property type="entry name" value="DnaJ domain"/>
    <property type="match status" value="1"/>
</dbReference>
<dbReference type="GO" id="GO:0071218">
    <property type="term" value="P:cellular response to misfolded protein"/>
    <property type="evidence" value="ECO:0007669"/>
    <property type="project" value="TreeGrafter"/>
</dbReference>
<evidence type="ECO:0000313" key="3">
    <source>
        <dbReference type="EMBL" id="CAG6476580.1"/>
    </source>
</evidence>
<dbReference type="EMBL" id="HBUE01078758">
    <property type="protein sequence ID" value="CAG6476580.1"/>
    <property type="molecule type" value="Transcribed_RNA"/>
</dbReference>
<dbReference type="InterPro" id="IPR001623">
    <property type="entry name" value="DnaJ_domain"/>
</dbReference>
<name>A0A8D8FMR7_CULPI</name>
<dbReference type="InterPro" id="IPR036869">
    <property type="entry name" value="J_dom_sf"/>
</dbReference>
<dbReference type="SMART" id="SM00271">
    <property type="entry name" value="DnaJ"/>
    <property type="match status" value="1"/>
</dbReference>
<dbReference type="AlphaFoldDB" id="A0A8D8FMR7"/>
<evidence type="ECO:0000259" key="2">
    <source>
        <dbReference type="PROSITE" id="PS50076"/>
    </source>
</evidence>
<dbReference type="GO" id="GO:0005789">
    <property type="term" value="C:endoplasmic reticulum membrane"/>
    <property type="evidence" value="ECO:0007669"/>
    <property type="project" value="TreeGrafter"/>
</dbReference>
<evidence type="ECO:0000256" key="1">
    <source>
        <dbReference type="SAM" id="MobiDB-lite"/>
    </source>
</evidence>
<proteinExistence type="predicted"/>
<dbReference type="Pfam" id="PF00226">
    <property type="entry name" value="DnaJ"/>
    <property type="match status" value="1"/>
</dbReference>
<reference evidence="3" key="1">
    <citation type="submission" date="2021-05" db="EMBL/GenBank/DDBJ databases">
        <authorList>
            <person name="Alioto T."/>
            <person name="Alioto T."/>
            <person name="Gomez Garrido J."/>
        </authorList>
    </citation>
    <scope>NUCLEOTIDE SEQUENCE</scope>
</reference>
<feature type="domain" description="J" evidence="2">
    <location>
        <begin position="19"/>
        <end position="81"/>
    </location>
</feature>
<dbReference type="GO" id="GO:0030544">
    <property type="term" value="F:Hsp70 protein binding"/>
    <property type="evidence" value="ECO:0007669"/>
    <property type="project" value="TreeGrafter"/>
</dbReference>
<accession>A0A8D8FMR7</accession>
<feature type="region of interest" description="Disordered" evidence="1">
    <location>
        <begin position="80"/>
        <end position="129"/>
    </location>
</feature>
<dbReference type="InterPro" id="IPR051100">
    <property type="entry name" value="DnaJ_subfamily_B/C"/>
</dbReference>
<organism evidence="3">
    <name type="scientific">Culex pipiens</name>
    <name type="common">House mosquito</name>
    <dbReference type="NCBI Taxonomy" id="7175"/>
    <lineage>
        <taxon>Eukaryota</taxon>
        <taxon>Metazoa</taxon>
        <taxon>Ecdysozoa</taxon>
        <taxon>Arthropoda</taxon>
        <taxon>Hexapoda</taxon>
        <taxon>Insecta</taxon>
        <taxon>Pterygota</taxon>
        <taxon>Neoptera</taxon>
        <taxon>Endopterygota</taxon>
        <taxon>Diptera</taxon>
        <taxon>Nematocera</taxon>
        <taxon>Culicoidea</taxon>
        <taxon>Culicidae</taxon>
        <taxon>Culicinae</taxon>
        <taxon>Culicini</taxon>
        <taxon>Culex</taxon>
        <taxon>Culex</taxon>
    </lineage>
</organism>
<dbReference type="PANTHER" id="PTHR43908:SF3">
    <property type="entry name" value="AT29763P-RELATED"/>
    <property type="match status" value="1"/>
</dbReference>
<feature type="compositionally biased region" description="Pro residues" evidence="1">
    <location>
        <begin position="96"/>
        <end position="120"/>
    </location>
</feature>